<feature type="transmembrane region" description="Helical" evidence="6">
    <location>
        <begin position="66"/>
        <end position="85"/>
    </location>
</feature>
<dbReference type="PANTHER" id="PTHR42920:SF5">
    <property type="entry name" value="EAMA DOMAIN-CONTAINING PROTEIN"/>
    <property type="match status" value="1"/>
</dbReference>
<dbReference type="Pfam" id="PF00892">
    <property type="entry name" value="EamA"/>
    <property type="match status" value="2"/>
</dbReference>
<comment type="subcellular location">
    <subcellularLocation>
        <location evidence="1">Cell membrane</location>
        <topology evidence="1">Multi-pass membrane protein</topology>
    </subcellularLocation>
</comment>
<keyword evidence="9" id="KW-1185">Reference proteome</keyword>
<protein>
    <submittedName>
        <fullName evidence="8">DMT family transporter</fullName>
    </submittedName>
</protein>
<evidence type="ECO:0000259" key="7">
    <source>
        <dbReference type="Pfam" id="PF00892"/>
    </source>
</evidence>
<gene>
    <name evidence="8" type="ORF">OL497_15240</name>
</gene>
<accession>A0ABT3IMU5</accession>
<feature type="transmembrane region" description="Helical" evidence="6">
    <location>
        <begin position="206"/>
        <end position="225"/>
    </location>
</feature>
<keyword evidence="5 6" id="KW-0472">Membrane</keyword>
<keyword evidence="3 6" id="KW-0812">Transmembrane</keyword>
<keyword evidence="4 6" id="KW-1133">Transmembrane helix</keyword>
<sequence length="291" mass="31635">MAKKYLYLGLIILGTAFWGISFTFTKTGMAAATPVIFVAYKFLIAALVLGVVVFRQLSSITRDTVRASLFISIPLLAGTLLQTTGLQYTTVANVAFITGLDVLLIPLFKYLFYKKTVAPKTWIACIICLAGLYVITVQHGLSINYGDLLIIACSVGFACYIIQTGQLPRNISPLPVMALVMLWCGIGALCLALPDASSVWLPAEPVFWAGVLFAAIPATAYMYAIQSIAQRYLTEEQIVQAFLFEPLFAAIAAWLVLGETITYPTLVGGGMIMAAIGITEIKWLPRLAERE</sequence>
<organism evidence="8 9">
    <name type="scientific">Chitinophaga nivalis</name>
    <dbReference type="NCBI Taxonomy" id="2991709"/>
    <lineage>
        <taxon>Bacteria</taxon>
        <taxon>Pseudomonadati</taxon>
        <taxon>Bacteroidota</taxon>
        <taxon>Chitinophagia</taxon>
        <taxon>Chitinophagales</taxon>
        <taxon>Chitinophagaceae</taxon>
        <taxon>Chitinophaga</taxon>
    </lineage>
</organism>
<reference evidence="8 9" key="1">
    <citation type="submission" date="2022-10" db="EMBL/GenBank/DDBJ databases">
        <title>Chitinophaga nivalis PC15 sp. nov., isolated from Pyeongchang county, South Korea.</title>
        <authorList>
            <person name="Trinh H.N."/>
        </authorList>
    </citation>
    <scope>NUCLEOTIDE SEQUENCE [LARGE SCALE GENOMIC DNA]</scope>
    <source>
        <strain evidence="8 9">PC14</strain>
    </source>
</reference>
<evidence type="ECO:0000256" key="3">
    <source>
        <dbReference type="ARBA" id="ARBA00022692"/>
    </source>
</evidence>
<feature type="transmembrane region" description="Helical" evidence="6">
    <location>
        <begin position="121"/>
        <end position="137"/>
    </location>
</feature>
<name>A0ABT3IMU5_9BACT</name>
<feature type="transmembrane region" description="Helical" evidence="6">
    <location>
        <begin position="5"/>
        <end position="25"/>
    </location>
</feature>
<feature type="transmembrane region" description="Helical" evidence="6">
    <location>
        <begin position="91"/>
        <end position="112"/>
    </location>
</feature>
<feature type="transmembrane region" description="Helical" evidence="6">
    <location>
        <begin position="31"/>
        <end position="54"/>
    </location>
</feature>
<evidence type="ECO:0000256" key="5">
    <source>
        <dbReference type="ARBA" id="ARBA00023136"/>
    </source>
</evidence>
<evidence type="ECO:0000313" key="8">
    <source>
        <dbReference type="EMBL" id="MCW3485263.1"/>
    </source>
</evidence>
<feature type="domain" description="EamA" evidence="7">
    <location>
        <begin position="145"/>
        <end position="278"/>
    </location>
</feature>
<feature type="domain" description="EamA" evidence="7">
    <location>
        <begin position="9"/>
        <end position="136"/>
    </location>
</feature>
<dbReference type="InterPro" id="IPR051258">
    <property type="entry name" value="Diverse_Substrate_Transporter"/>
</dbReference>
<evidence type="ECO:0000313" key="9">
    <source>
        <dbReference type="Proteomes" id="UP001207742"/>
    </source>
</evidence>
<feature type="transmembrane region" description="Helical" evidence="6">
    <location>
        <begin position="237"/>
        <end position="257"/>
    </location>
</feature>
<comment type="caution">
    <text evidence="8">The sequence shown here is derived from an EMBL/GenBank/DDBJ whole genome shotgun (WGS) entry which is preliminary data.</text>
</comment>
<proteinExistence type="predicted"/>
<evidence type="ECO:0000256" key="6">
    <source>
        <dbReference type="SAM" id="Phobius"/>
    </source>
</evidence>
<dbReference type="Proteomes" id="UP001207742">
    <property type="component" value="Unassembled WGS sequence"/>
</dbReference>
<dbReference type="PANTHER" id="PTHR42920">
    <property type="entry name" value="OS03G0707200 PROTEIN-RELATED"/>
    <property type="match status" value="1"/>
</dbReference>
<evidence type="ECO:0000256" key="4">
    <source>
        <dbReference type="ARBA" id="ARBA00022989"/>
    </source>
</evidence>
<dbReference type="SUPFAM" id="SSF103481">
    <property type="entry name" value="Multidrug resistance efflux transporter EmrE"/>
    <property type="match status" value="2"/>
</dbReference>
<evidence type="ECO:0000256" key="2">
    <source>
        <dbReference type="ARBA" id="ARBA00022475"/>
    </source>
</evidence>
<feature type="transmembrane region" description="Helical" evidence="6">
    <location>
        <begin position="143"/>
        <end position="162"/>
    </location>
</feature>
<dbReference type="RefSeq" id="WP_264731457.1">
    <property type="nucleotide sequence ID" value="NZ_JAPDNR010000001.1"/>
</dbReference>
<evidence type="ECO:0000256" key="1">
    <source>
        <dbReference type="ARBA" id="ARBA00004651"/>
    </source>
</evidence>
<keyword evidence="2" id="KW-1003">Cell membrane</keyword>
<feature type="transmembrane region" description="Helical" evidence="6">
    <location>
        <begin position="263"/>
        <end position="284"/>
    </location>
</feature>
<dbReference type="InterPro" id="IPR000620">
    <property type="entry name" value="EamA_dom"/>
</dbReference>
<feature type="transmembrane region" description="Helical" evidence="6">
    <location>
        <begin position="174"/>
        <end position="194"/>
    </location>
</feature>
<dbReference type="EMBL" id="JAPDNS010000001">
    <property type="protein sequence ID" value="MCW3485263.1"/>
    <property type="molecule type" value="Genomic_DNA"/>
</dbReference>
<dbReference type="InterPro" id="IPR037185">
    <property type="entry name" value="EmrE-like"/>
</dbReference>